<evidence type="ECO:0000256" key="1">
    <source>
        <dbReference type="SAM" id="MobiDB-lite"/>
    </source>
</evidence>
<dbReference type="AlphaFoldDB" id="A0A508X3X6"/>
<sequence length="163" mass="17232">MVVSCGREASLDHAGLPAAIGSSSRGGAARPLRNMNWGVAAPPREEKGRRLSVDSSVVGEGAMSRPSSTFSRFGQKRPRLTLRPADGSDIIGCCRAFQPHSLLVSQAFISAAFAVLVTSGGIRIEEYYRKGQSGMTKLCVVFAGASQPVGTMTFVIQVDLRSS</sequence>
<gene>
    <name evidence="2" type="ORF">EMEDMD4_510008</name>
</gene>
<proteinExistence type="predicted"/>
<organism evidence="2">
    <name type="scientific">Sinorhizobium medicae</name>
    <dbReference type="NCBI Taxonomy" id="110321"/>
    <lineage>
        <taxon>Bacteria</taxon>
        <taxon>Pseudomonadati</taxon>
        <taxon>Pseudomonadota</taxon>
        <taxon>Alphaproteobacteria</taxon>
        <taxon>Hyphomicrobiales</taxon>
        <taxon>Rhizobiaceae</taxon>
        <taxon>Sinorhizobium/Ensifer group</taxon>
        <taxon>Sinorhizobium</taxon>
    </lineage>
</organism>
<accession>A0A508X3X6</accession>
<evidence type="ECO:0000313" key="2">
    <source>
        <dbReference type="EMBL" id="VTZ63631.1"/>
    </source>
</evidence>
<feature type="region of interest" description="Disordered" evidence="1">
    <location>
        <begin position="39"/>
        <end position="76"/>
    </location>
</feature>
<reference evidence="2" key="1">
    <citation type="submission" date="2019-06" db="EMBL/GenBank/DDBJ databases">
        <authorList>
            <person name="Le Quere A."/>
            <person name="Colella S."/>
        </authorList>
    </citation>
    <scope>NUCLEOTIDE SEQUENCE</scope>
    <source>
        <strain evidence="2">EmedicaeMD41</strain>
    </source>
</reference>
<dbReference type="Proteomes" id="UP000507954">
    <property type="component" value="Unassembled WGS sequence"/>
</dbReference>
<feature type="compositionally biased region" description="Basic and acidic residues" evidence="1">
    <location>
        <begin position="43"/>
        <end position="52"/>
    </location>
</feature>
<protein>
    <submittedName>
        <fullName evidence="2">Uncharacterized protein</fullName>
    </submittedName>
</protein>
<dbReference type="EMBL" id="CABFNB010000119">
    <property type="protein sequence ID" value="VTZ63631.1"/>
    <property type="molecule type" value="Genomic_DNA"/>
</dbReference>
<name>A0A508X3X6_9HYPH</name>